<dbReference type="AlphaFoldDB" id="A0A9P7FYV0"/>
<proteinExistence type="predicted"/>
<reference evidence="2" key="1">
    <citation type="submission" date="2020-07" db="EMBL/GenBank/DDBJ databases">
        <authorList>
            <person name="Nieuwenhuis M."/>
            <person name="Van De Peppel L.J.J."/>
        </authorList>
    </citation>
    <scope>NUCLEOTIDE SEQUENCE</scope>
    <source>
        <strain evidence="2">AP01</strain>
        <tissue evidence="2">Mycelium</tissue>
    </source>
</reference>
<dbReference type="EMBL" id="JABCKV010002077">
    <property type="protein sequence ID" value="KAG5639800.1"/>
    <property type="molecule type" value="Genomic_DNA"/>
</dbReference>
<organism evidence="2 3">
    <name type="scientific">Asterophora parasitica</name>
    <dbReference type="NCBI Taxonomy" id="117018"/>
    <lineage>
        <taxon>Eukaryota</taxon>
        <taxon>Fungi</taxon>
        <taxon>Dikarya</taxon>
        <taxon>Basidiomycota</taxon>
        <taxon>Agaricomycotina</taxon>
        <taxon>Agaricomycetes</taxon>
        <taxon>Agaricomycetidae</taxon>
        <taxon>Agaricales</taxon>
        <taxon>Tricholomatineae</taxon>
        <taxon>Lyophyllaceae</taxon>
        <taxon>Asterophora</taxon>
    </lineage>
</organism>
<keyword evidence="3" id="KW-1185">Reference proteome</keyword>
<accession>A0A9P7FYV0</accession>
<protein>
    <submittedName>
        <fullName evidence="2">Uncharacterized protein</fullName>
    </submittedName>
</protein>
<evidence type="ECO:0000313" key="3">
    <source>
        <dbReference type="Proteomes" id="UP000775547"/>
    </source>
</evidence>
<gene>
    <name evidence="2" type="ORF">DXG03_003434</name>
</gene>
<sequence>MPMVGMGLHAAQLEVKGERIERGKEEDSMEDTAVIEGSCTREAKENADNMANNDIDGIKEGNNDKEDQEGLLDKGRVD</sequence>
<feature type="region of interest" description="Disordered" evidence="1">
    <location>
        <begin position="40"/>
        <end position="78"/>
    </location>
</feature>
<feature type="compositionally biased region" description="Basic and acidic residues" evidence="1">
    <location>
        <begin position="56"/>
        <end position="65"/>
    </location>
</feature>
<name>A0A9P7FYV0_9AGAR</name>
<comment type="caution">
    <text evidence="2">The sequence shown here is derived from an EMBL/GenBank/DDBJ whole genome shotgun (WGS) entry which is preliminary data.</text>
</comment>
<evidence type="ECO:0000313" key="2">
    <source>
        <dbReference type="EMBL" id="KAG5639800.1"/>
    </source>
</evidence>
<reference evidence="2" key="2">
    <citation type="submission" date="2021-10" db="EMBL/GenBank/DDBJ databases">
        <title>Phylogenomics reveals ancestral predisposition of the termite-cultivated fungus Termitomyces towards a domesticated lifestyle.</title>
        <authorList>
            <person name="Auxier B."/>
            <person name="Grum-Grzhimaylo A."/>
            <person name="Cardenas M.E."/>
            <person name="Lodge J.D."/>
            <person name="Laessoe T."/>
            <person name="Pedersen O."/>
            <person name="Smith M.E."/>
            <person name="Kuyper T.W."/>
            <person name="Franco-Molano E.A."/>
            <person name="Baroni T.J."/>
            <person name="Aanen D.K."/>
        </authorList>
    </citation>
    <scope>NUCLEOTIDE SEQUENCE</scope>
    <source>
        <strain evidence="2">AP01</strain>
        <tissue evidence="2">Mycelium</tissue>
    </source>
</reference>
<evidence type="ECO:0000256" key="1">
    <source>
        <dbReference type="SAM" id="MobiDB-lite"/>
    </source>
</evidence>
<dbReference type="Proteomes" id="UP000775547">
    <property type="component" value="Unassembled WGS sequence"/>
</dbReference>